<dbReference type="Pfam" id="PF01553">
    <property type="entry name" value="Acyltransferase"/>
    <property type="match status" value="1"/>
</dbReference>
<sequence length="242" mass="27049">MEPWPWLTAALLLLLLLLQLSRAARFYAKISLYCALCFSVSILAAAVCLLRHGGRTVDNMSIISWFVRTFKYLFGLRFSVKGREELWKDRPCVIVSNHQSILDMMGLMEVLPPRCVQIAKRELLFTGPVGLIMYLGGVFFINRQRSSTAMSVMADVGELMLRENVPVVPVVYSSFSSFYNSRTKLFTSGTIQVEVLDPIPTSGLTVDDVPALIDTCHRAMRTAFLRLSKPPQENGAPEPAAQ</sequence>
<keyword evidence="5" id="KW-1133">Transmembrane helix</keyword>
<dbReference type="PANTHER" id="PTHR10434:SF2">
    <property type="entry name" value="1-ACYL-SN-GLYCEROL-3-PHOSPHATE ACYLTRANSFERASE BETA"/>
    <property type="match status" value="1"/>
</dbReference>
<dbReference type="GO" id="GO:0006654">
    <property type="term" value="P:phosphatidic acid biosynthetic process"/>
    <property type="evidence" value="ECO:0007669"/>
    <property type="project" value="TreeGrafter"/>
</dbReference>
<accession>A0A7J7RVR1</accession>
<keyword evidence="5" id="KW-0472">Membrane</keyword>
<dbReference type="EC" id="2.3.1.51" evidence="2"/>
<reference evidence="8 9" key="1">
    <citation type="journal article" date="2020" name="Nature">
        <title>Six reference-quality genomes reveal evolution of bat adaptations.</title>
        <authorList>
            <person name="Jebb D."/>
            <person name="Huang Z."/>
            <person name="Pippel M."/>
            <person name="Hughes G.M."/>
            <person name="Lavrichenko K."/>
            <person name="Devanna P."/>
            <person name="Winkler S."/>
            <person name="Jermiin L.S."/>
            <person name="Skirmuntt E.C."/>
            <person name="Katzourakis A."/>
            <person name="Burkitt-Gray L."/>
            <person name="Ray D.A."/>
            <person name="Sullivan K.A.M."/>
            <person name="Roscito J.G."/>
            <person name="Kirilenko B.M."/>
            <person name="Davalos L.M."/>
            <person name="Corthals A.P."/>
            <person name="Power M.L."/>
            <person name="Jones G."/>
            <person name="Ransome R.D."/>
            <person name="Dechmann D.K.N."/>
            <person name="Locatelli A.G."/>
            <person name="Puechmaille S.J."/>
            <person name="Fedrigo O."/>
            <person name="Jarvis E.D."/>
            <person name="Hiller M."/>
            <person name="Vernes S.C."/>
            <person name="Myers E.W."/>
            <person name="Teeling E.C."/>
        </authorList>
    </citation>
    <scope>NUCLEOTIDE SEQUENCE [LARGE SCALE GENOMIC DNA]</scope>
    <source>
        <strain evidence="8">MPipKuh1</strain>
        <tissue evidence="8">Flight muscle</tissue>
    </source>
</reference>
<evidence type="ECO:0000259" key="7">
    <source>
        <dbReference type="SMART" id="SM00563"/>
    </source>
</evidence>
<keyword evidence="9" id="KW-1185">Reference proteome</keyword>
<gene>
    <name evidence="8" type="ORF">mPipKuh1_000445</name>
</gene>
<dbReference type="EMBL" id="JACAGB010000057">
    <property type="protein sequence ID" value="KAF6280228.1"/>
    <property type="molecule type" value="Genomic_DNA"/>
</dbReference>
<organism evidence="8 9">
    <name type="scientific">Pipistrellus kuhlii</name>
    <name type="common">Kuhl's pipistrelle</name>
    <dbReference type="NCBI Taxonomy" id="59472"/>
    <lineage>
        <taxon>Eukaryota</taxon>
        <taxon>Metazoa</taxon>
        <taxon>Chordata</taxon>
        <taxon>Craniata</taxon>
        <taxon>Vertebrata</taxon>
        <taxon>Euteleostomi</taxon>
        <taxon>Mammalia</taxon>
        <taxon>Eutheria</taxon>
        <taxon>Laurasiatheria</taxon>
        <taxon>Chiroptera</taxon>
        <taxon>Yangochiroptera</taxon>
        <taxon>Vespertilionidae</taxon>
        <taxon>Pipistrellus</taxon>
    </lineage>
</organism>
<dbReference type="GO" id="GO:0003841">
    <property type="term" value="F:1-acylglycerol-3-phosphate O-acyltransferase activity"/>
    <property type="evidence" value="ECO:0007669"/>
    <property type="project" value="UniProtKB-EC"/>
</dbReference>
<evidence type="ECO:0000256" key="3">
    <source>
        <dbReference type="ARBA" id="ARBA00022679"/>
    </source>
</evidence>
<dbReference type="AlphaFoldDB" id="A0A7J7RVR1"/>
<keyword evidence="5" id="KW-0812">Transmembrane</keyword>
<evidence type="ECO:0000256" key="2">
    <source>
        <dbReference type="ARBA" id="ARBA00013211"/>
    </source>
</evidence>
<dbReference type="PANTHER" id="PTHR10434">
    <property type="entry name" value="1-ACYL-SN-GLYCEROL-3-PHOSPHATE ACYLTRANSFERASE"/>
    <property type="match status" value="1"/>
</dbReference>
<evidence type="ECO:0000256" key="4">
    <source>
        <dbReference type="ARBA" id="ARBA00023315"/>
    </source>
</evidence>
<dbReference type="Proteomes" id="UP000558488">
    <property type="component" value="Unassembled WGS sequence"/>
</dbReference>
<keyword evidence="4 8" id="KW-0012">Acyltransferase</keyword>
<protein>
    <recommendedName>
        <fullName evidence="2">1-acylglycerol-3-phosphate O-acyltransferase</fullName>
        <ecNumber evidence="2">2.3.1.51</ecNumber>
    </recommendedName>
</protein>
<feature type="transmembrane region" description="Helical" evidence="5">
    <location>
        <begin position="33"/>
        <end position="50"/>
    </location>
</feature>
<comment type="pathway">
    <text evidence="1">Phospholipid metabolism; CDP-diacylglycerol biosynthesis; CDP-diacylglycerol from sn-glycerol 3-phosphate: step 2/3.</text>
</comment>
<feature type="chain" id="PRO_5029685693" description="1-acylglycerol-3-phosphate O-acyltransferase" evidence="6">
    <location>
        <begin position="24"/>
        <end position="242"/>
    </location>
</feature>
<evidence type="ECO:0000256" key="1">
    <source>
        <dbReference type="ARBA" id="ARBA00004728"/>
    </source>
</evidence>
<evidence type="ECO:0000313" key="8">
    <source>
        <dbReference type="EMBL" id="KAF6280228.1"/>
    </source>
</evidence>
<evidence type="ECO:0000256" key="6">
    <source>
        <dbReference type="SAM" id="SignalP"/>
    </source>
</evidence>
<keyword evidence="6" id="KW-0732">Signal</keyword>
<keyword evidence="3 8" id="KW-0808">Transferase</keyword>
<evidence type="ECO:0000313" key="9">
    <source>
        <dbReference type="Proteomes" id="UP000558488"/>
    </source>
</evidence>
<feature type="transmembrane region" description="Helical" evidence="5">
    <location>
        <begin position="123"/>
        <end position="141"/>
    </location>
</feature>
<feature type="signal peptide" evidence="6">
    <location>
        <begin position="1"/>
        <end position="23"/>
    </location>
</feature>
<proteinExistence type="predicted"/>
<dbReference type="SMART" id="SM00563">
    <property type="entry name" value="PlsC"/>
    <property type="match status" value="1"/>
</dbReference>
<dbReference type="InterPro" id="IPR002123">
    <property type="entry name" value="Plipid/glycerol_acylTrfase"/>
</dbReference>
<dbReference type="CDD" id="cd07989">
    <property type="entry name" value="LPLAT_AGPAT-like"/>
    <property type="match status" value="1"/>
</dbReference>
<evidence type="ECO:0000256" key="5">
    <source>
        <dbReference type="SAM" id="Phobius"/>
    </source>
</evidence>
<name>A0A7J7RVR1_PIPKU</name>
<comment type="caution">
    <text evidence="8">The sequence shown here is derived from an EMBL/GenBank/DDBJ whole genome shotgun (WGS) entry which is preliminary data.</text>
</comment>
<dbReference type="SUPFAM" id="SSF69593">
    <property type="entry name" value="Glycerol-3-phosphate (1)-acyltransferase"/>
    <property type="match status" value="1"/>
</dbReference>
<dbReference type="GO" id="GO:0005783">
    <property type="term" value="C:endoplasmic reticulum"/>
    <property type="evidence" value="ECO:0007669"/>
    <property type="project" value="TreeGrafter"/>
</dbReference>
<feature type="domain" description="Phospholipid/glycerol acyltransferase" evidence="7">
    <location>
        <begin position="92"/>
        <end position="209"/>
    </location>
</feature>